<keyword evidence="1" id="KW-0677">Repeat</keyword>
<protein>
    <recommendedName>
        <fullName evidence="5">Disease resistance N-terminal domain-containing protein</fullName>
    </recommendedName>
</protein>
<dbReference type="Proteomes" id="UP000626092">
    <property type="component" value="Unassembled WGS sequence"/>
</dbReference>
<evidence type="ECO:0000256" key="2">
    <source>
        <dbReference type="ARBA" id="ARBA00022741"/>
    </source>
</evidence>
<evidence type="ECO:0000256" key="1">
    <source>
        <dbReference type="ARBA" id="ARBA00022737"/>
    </source>
</evidence>
<feature type="domain" description="Disease resistance N-terminal" evidence="5">
    <location>
        <begin position="27"/>
        <end position="113"/>
    </location>
</feature>
<keyword evidence="3" id="KW-0611">Plant defense</keyword>
<proteinExistence type="predicted"/>
<dbReference type="Gene3D" id="3.80.10.10">
    <property type="entry name" value="Ribonuclease Inhibitor"/>
    <property type="match status" value="1"/>
</dbReference>
<keyword evidence="2" id="KW-0547">Nucleotide-binding</keyword>
<dbReference type="PANTHER" id="PTHR19338:SF32">
    <property type="entry name" value="OS06G0287500 PROTEIN"/>
    <property type="match status" value="1"/>
</dbReference>
<name>A0A834H9N5_RHOSS</name>
<dbReference type="CDD" id="cd14798">
    <property type="entry name" value="RX-CC_like"/>
    <property type="match status" value="1"/>
</dbReference>
<dbReference type="Pfam" id="PF18052">
    <property type="entry name" value="Rx_N"/>
    <property type="match status" value="1"/>
</dbReference>
<evidence type="ECO:0000259" key="5">
    <source>
        <dbReference type="Pfam" id="PF18052"/>
    </source>
</evidence>
<reference evidence="6" key="1">
    <citation type="submission" date="2019-11" db="EMBL/GenBank/DDBJ databases">
        <authorList>
            <person name="Liu Y."/>
            <person name="Hou J."/>
            <person name="Li T.-Q."/>
            <person name="Guan C.-H."/>
            <person name="Wu X."/>
            <person name="Wu H.-Z."/>
            <person name="Ling F."/>
            <person name="Zhang R."/>
            <person name="Shi X.-G."/>
            <person name="Ren J.-P."/>
            <person name="Chen E.-F."/>
            <person name="Sun J.-M."/>
        </authorList>
    </citation>
    <scope>NUCLEOTIDE SEQUENCE</scope>
    <source>
        <strain evidence="6">Adult_tree_wgs_1</strain>
        <tissue evidence="6">Leaves</tissue>
    </source>
</reference>
<dbReference type="EMBL" id="WJXA01000002">
    <property type="protein sequence ID" value="KAF7150421.1"/>
    <property type="molecule type" value="Genomic_DNA"/>
</dbReference>
<dbReference type="InterPro" id="IPR041118">
    <property type="entry name" value="Rx_N"/>
</dbReference>
<evidence type="ECO:0000313" key="6">
    <source>
        <dbReference type="EMBL" id="KAF7150421.1"/>
    </source>
</evidence>
<organism evidence="6 7">
    <name type="scientific">Rhododendron simsii</name>
    <name type="common">Sims's rhododendron</name>
    <dbReference type="NCBI Taxonomy" id="118357"/>
    <lineage>
        <taxon>Eukaryota</taxon>
        <taxon>Viridiplantae</taxon>
        <taxon>Streptophyta</taxon>
        <taxon>Embryophyta</taxon>
        <taxon>Tracheophyta</taxon>
        <taxon>Spermatophyta</taxon>
        <taxon>Magnoliopsida</taxon>
        <taxon>eudicotyledons</taxon>
        <taxon>Gunneridae</taxon>
        <taxon>Pentapetalae</taxon>
        <taxon>asterids</taxon>
        <taxon>Ericales</taxon>
        <taxon>Ericaceae</taxon>
        <taxon>Ericoideae</taxon>
        <taxon>Rhodoreae</taxon>
        <taxon>Rhododendron</taxon>
    </lineage>
</organism>
<keyword evidence="7" id="KW-1185">Reference proteome</keyword>
<evidence type="ECO:0000313" key="7">
    <source>
        <dbReference type="Proteomes" id="UP000626092"/>
    </source>
</evidence>
<keyword evidence="4" id="KW-0067">ATP-binding</keyword>
<dbReference type="Gene3D" id="1.20.5.4130">
    <property type="match status" value="1"/>
</dbReference>
<gene>
    <name evidence="6" type="ORF">RHSIM_Rhsim02G0078100</name>
</gene>
<evidence type="ECO:0000256" key="3">
    <source>
        <dbReference type="ARBA" id="ARBA00022821"/>
    </source>
</evidence>
<dbReference type="OrthoDB" id="3027644at2759"/>
<dbReference type="InterPro" id="IPR038005">
    <property type="entry name" value="RX-like_CC"/>
</dbReference>
<dbReference type="SUPFAM" id="SSF52058">
    <property type="entry name" value="L domain-like"/>
    <property type="match status" value="1"/>
</dbReference>
<accession>A0A834H9N5</accession>
<evidence type="ECO:0000256" key="4">
    <source>
        <dbReference type="ARBA" id="ARBA00022840"/>
    </source>
</evidence>
<dbReference type="InterPro" id="IPR032675">
    <property type="entry name" value="LRR_dom_sf"/>
</dbReference>
<sequence>MAAPKLINCVALSRKIDAMALEAVSSAITGTLVPLLSSEVQLLGNIHTEVASIKAELESIMSFLKDADASTKLKNERAKTWVEQVRAVAYQIEDVMDEYMLNLAENKQRRGFIGFLCKMARSITKLKPRHEIASQIQVGDLPKKHLLGTLAMNFKLLKVLDLLDAPLDEIHEDVGNLLLLRYLSVQRTKEGGLPVLKELQIGNCRQLKEVTSGIRNLRKLRSLYFEDMPTEFLDRMKPDKGQDYSIVEHVPNVKFILVMGGVKRYTLHEYQEARESQRLNSLNDGPERFGETNNVLNNSATIEAGWQPGMGRADYCHEVGVVLVSTKSFGVINQGINLEAYGRVYPIWAVEEQVVVNNLMGAICECKCKGRDSLITKNPVLDKEEDVWANEKIAEDNHLVDVDLCNGVLKEDVIRTVPIPDESHPFASPIFHVPKSGHKVSRPFVFEISDQEISGKAHQYGLYSMFT</sequence>
<dbReference type="AlphaFoldDB" id="A0A834H9N5"/>
<dbReference type="GO" id="GO:0006952">
    <property type="term" value="P:defense response"/>
    <property type="evidence" value="ECO:0007669"/>
    <property type="project" value="UniProtKB-KW"/>
</dbReference>
<comment type="caution">
    <text evidence="6">The sequence shown here is derived from an EMBL/GenBank/DDBJ whole genome shotgun (WGS) entry which is preliminary data.</text>
</comment>
<dbReference type="PANTHER" id="PTHR19338">
    <property type="entry name" value="TRANSLOCASE OF INNER MITOCHONDRIAL MEMBRANE 13 HOMOLOG"/>
    <property type="match status" value="1"/>
</dbReference>
<dbReference type="GO" id="GO:0005524">
    <property type="term" value="F:ATP binding"/>
    <property type="evidence" value="ECO:0007669"/>
    <property type="project" value="UniProtKB-KW"/>
</dbReference>